<evidence type="ECO:0000256" key="1">
    <source>
        <dbReference type="SAM" id="MobiDB-lite"/>
    </source>
</evidence>
<gene>
    <name evidence="2" type="ORF">P7K49_006652</name>
</gene>
<sequence>PGGWEPQCPGASPRRPSPLGVLPRPSLHYSGPRWPGLRGLQGSPSGVTRTPALPFPGRSSPQAALPPRPIRAQKAPEEPTPREERPLLIRSPASLFAFGARRPLLSLLPPGDARGASPTSRHSPR</sequence>
<feature type="region of interest" description="Disordered" evidence="1">
    <location>
        <begin position="105"/>
        <end position="125"/>
    </location>
</feature>
<name>A0ABQ9W304_SAGOE</name>
<evidence type="ECO:0000313" key="2">
    <source>
        <dbReference type="EMBL" id="KAK2116026.1"/>
    </source>
</evidence>
<accession>A0ABQ9W304</accession>
<protein>
    <submittedName>
        <fullName evidence="2">Uncharacterized protein</fullName>
    </submittedName>
</protein>
<evidence type="ECO:0000313" key="3">
    <source>
        <dbReference type="Proteomes" id="UP001266305"/>
    </source>
</evidence>
<reference evidence="2 3" key="1">
    <citation type="submission" date="2023-05" db="EMBL/GenBank/DDBJ databases">
        <title>B98-5 Cell Line De Novo Hybrid Assembly: An Optical Mapping Approach.</title>
        <authorList>
            <person name="Kananen K."/>
            <person name="Auerbach J.A."/>
            <person name="Kautto E."/>
            <person name="Blachly J.S."/>
        </authorList>
    </citation>
    <scope>NUCLEOTIDE SEQUENCE [LARGE SCALE GENOMIC DNA]</scope>
    <source>
        <strain evidence="2">B95-8</strain>
        <tissue evidence="2">Cell line</tissue>
    </source>
</reference>
<comment type="caution">
    <text evidence="2">The sequence shown here is derived from an EMBL/GenBank/DDBJ whole genome shotgun (WGS) entry which is preliminary data.</text>
</comment>
<feature type="non-terminal residue" evidence="2">
    <location>
        <position position="1"/>
    </location>
</feature>
<organism evidence="2 3">
    <name type="scientific">Saguinus oedipus</name>
    <name type="common">Cotton-top tamarin</name>
    <name type="synonym">Oedipomidas oedipus</name>
    <dbReference type="NCBI Taxonomy" id="9490"/>
    <lineage>
        <taxon>Eukaryota</taxon>
        <taxon>Metazoa</taxon>
        <taxon>Chordata</taxon>
        <taxon>Craniata</taxon>
        <taxon>Vertebrata</taxon>
        <taxon>Euteleostomi</taxon>
        <taxon>Mammalia</taxon>
        <taxon>Eutheria</taxon>
        <taxon>Euarchontoglires</taxon>
        <taxon>Primates</taxon>
        <taxon>Haplorrhini</taxon>
        <taxon>Platyrrhini</taxon>
        <taxon>Cebidae</taxon>
        <taxon>Callitrichinae</taxon>
        <taxon>Saguinus</taxon>
    </lineage>
</organism>
<feature type="region of interest" description="Disordered" evidence="1">
    <location>
        <begin position="1"/>
        <end position="88"/>
    </location>
</feature>
<keyword evidence="3" id="KW-1185">Reference proteome</keyword>
<feature type="compositionally biased region" description="Basic and acidic residues" evidence="1">
    <location>
        <begin position="74"/>
        <end position="87"/>
    </location>
</feature>
<feature type="non-terminal residue" evidence="2">
    <location>
        <position position="125"/>
    </location>
</feature>
<proteinExistence type="predicted"/>
<dbReference type="Proteomes" id="UP001266305">
    <property type="component" value="Unassembled WGS sequence"/>
</dbReference>
<dbReference type="EMBL" id="JASSZA010000003">
    <property type="protein sequence ID" value="KAK2116026.1"/>
    <property type="molecule type" value="Genomic_DNA"/>
</dbReference>